<accession>A0A0K9FC94</accession>
<dbReference type="AlphaFoldDB" id="A0A0K9FC94"/>
<feature type="transmembrane region" description="Helical" evidence="5">
    <location>
        <begin position="86"/>
        <end position="109"/>
    </location>
</feature>
<dbReference type="PANTHER" id="PTHR12714:SF9">
    <property type="entry name" value="PROTEIN-S-ISOPRENYLCYSTEINE O-METHYLTRANSFERASE"/>
    <property type="match status" value="1"/>
</dbReference>
<dbReference type="Proteomes" id="UP000037326">
    <property type="component" value="Unassembled WGS sequence"/>
</dbReference>
<dbReference type="PANTHER" id="PTHR12714">
    <property type="entry name" value="PROTEIN-S ISOPRENYLCYSTEINE O-METHYLTRANSFERASE"/>
    <property type="match status" value="1"/>
</dbReference>
<dbReference type="RefSeq" id="WP_049664655.1">
    <property type="nucleotide sequence ID" value="NZ_LFXJ01000005.1"/>
</dbReference>
<gene>
    <name evidence="6" type="ORF">ACZ11_06590</name>
</gene>
<evidence type="ECO:0000313" key="6">
    <source>
        <dbReference type="EMBL" id="KMY31852.1"/>
    </source>
</evidence>
<dbReference type="GO" id="GO:0012505">
    <property type="term" value="C:endomembrane system"/>
    <property type="evidence" value="ECO:0007669"/>
    <property type="project" value="UniProtKB-SubCell"/>
</dbReference>
<keyword evidence="3 5" id="KW-1133">Transmembrane helix</keyword>
<evidence type="ECO:0000313" key="7">
    <source>
        <dbReference type="Proteomes" id="UP000037326"/>
    </source>
</evidence>
<protein>
    <submittedName>
        <fullName evidence="6">Isoprenylcysteine carboxyl methyltransferase</fullName>
    </submittedName>
</protein>
<evidence type="ECO:0000256" key="4">
    <source>
        <dbReference type="ARBA" id="ARBA00023136"/>
    </source>
</evidence>
<organism evidence="6 7">
    <name type="scientific">Lysinibacillus xylanilyticus</name>
    <dbReference type="NCBI Taxonomy" id="582475"/>
    <lineage>
        <taxon>Bacteria</taxon>
        <taxon>Bacillati</taxon>
        <taxon>Bacillota</taxon>
        <taxon>Bacilli</taxon>
        <taxon>Bacillales</taxon>
        <taxon>Bacillaceae</taxon>
        <taxon>Lysinibacillus</taxon>
    </lineage>
</organism>
<dbReference type="OrthoDB" id="5471300at2"/>
<name>A0A0K9FC94_9BACI</name>
<dbReference type="EMBL" id="LFXJ01000005">
    <property type="protein sequence ID" value="KMY31852.1"/>
    <property type="molecule type" value="Genomic_DNA"/>
</dbReference>
<keyword evidence="2 5" id="KW-0812">Transmembrane</keyword>
<keyword evidence="6" id="KW-0489">Methyltransferase</keyword>
<feature type="transmembrane region" description="Helical" evidence="5">
    <location>
        <begin position="130"/>
        <end position="150"/>
    </location>
</feature>
<feature type="transmembrane region" description="Helical" evidence="5">
    <location>
        <begin position="6"/>
        <end position="25"/>
    </location>
</feature>
<keyword evidence="4 5" id="KW-0472">Membrane</keyword>
<evidence type="ECO:0000256" key="3">
    <source>
        <dbReference type="ARBA" id="ARBA00022989"/>
    </source>
</evidence>
<evidence type="ECO:0000256" key="1">
    <source>
        <dbReference type="ARBA" id="ARBA00004127"/>
    </source>
</evidence>
<dbReference type="GO" id="GO:0032259">
    <property type="term" value="P:methylation"/>
    <property type="evidence" value="ECO:0007669"/>
    <property type="project" value="UniProtKB-KW"/>
</dbReference>
<reference evidence="7" key="1">
    <citation type="submission" date="2015-07" db="EMBL/GenBank/DDBJ databases">
        <authorList>
            <consortium name="Consortium for Microbial Forensics and Genomics (microFORGE)"/>
            <person name="Knight B.M."/>
            <person name="Roberts D.P."/>
            <person name="Lin D."/>
            <person name="Hari K."/>
            <person name="Fletcher J."/>
            <person name="Melcher U."/>
            <person name="Blagden T."/>
            <person name="Winegar R.A."/>
        </authorList>
    </citation>
    <scope>NUCLEOTIDE SEQUENCE [LARGE SCALE GENOMIC DNA]</scope>
    <source>
        <strain evidence="7">DSM 23493</strain>
    </source>
</reference>
<feature type="transmembrane region" description="Helical" evidence="5">
    <location>
        <begin position="46"/>
        <end position="66"/>
    </location>
</feature>
<dbReference type="GeneID" id="96597944"/>
<proteinExistence type="predicted"/>
<dbReference type="InterPro" id="IPR007318">
    <property type="entry name" value="Phopholipid_MeTrfase"/>
</dbReference>
<sequence length="205" mass="23797">MELLNVISFILFALFISSYSLKLVILNKKSGVKANVLGKGNKGRSIDSSEMFVKISTFIWGVVWLLESIFENWIDNILPNLFTDNIIHYFGLLFITIGLLFFIFSMITMKTSWRVGIDKETKTSLITNGLYKYSRNPAFVGFNLMFIGLFLTFPNLITLIVCLLNIISIHNLILQEEKHLENMLKDEYLSYKNKTPRYLFFNLHK</sequence>
<dbReference type="GO" id="GO:0008168">
    <property type="term" value="F:methyltransferase activity"/>
    <property type="evidence" value="ECO:0007669"/>
    <property type="project" value="UniProtKB-KW"/>
</dbReference>
<dbReference type="Gene3D" id="1.20.120.1630">
    <property type="match status" value="1"/>
</dbReference>
<dbReference type="Pfam" id="PF04191">
    <property type="entry name" value="PEMT"/>
    <property type="match status" value="1"/>
</dbReference>
<comment type="caution">
    <text evidence="6">The sequence shown here is derived from an EMBL/GenBank/DDBJ whole genome shotgun (WGS) entry which is preliminary data.</text>
</comment>
<keyword evidence="6" id="KW-0808">Transferase</keyword>
<dbReference type="PATRIC" id="fig|582475.4.peg.788"/>
<evidence type="ECO:0000256" key="5">
    <source>
        <dbReference type="SAM" id="Phobius"/>
    </source>
</evidence>
<evidence type="ECO:0000256" key="2">
    <source>
        <dbReference type="ARBA" id="ARBA00022692"/>
    </source>
</evidence>
<comment type="subcellular location">
    <subcellularLocation>
        <location evidence="1">Endomembrane system</location>
        <topology evidence="1">Multi-pass membrane protein</topology>
    </subcellularLocation>
</comment>